<evidence type="ECO:0000313" key="2">
    <source>
        <dbReference type="Proteomes" id="UP000020773"/>
    </source>
</evidence>
<dbReference type="Proteomes" id="UP000020773">
    <property type="component" value="Unassembled WGS sequence"/>
</dbReference>
<proteinExistence type="predicted"/>
<gene>
    <name evidence="1" type="ORF">M125_3718</name>
</gene>
<sequence>MPTSGFHGINRLNICISLADPLLFHCFFENREL</sequence>
<reference evidence="1 2" key="1">
    <citation type="submission" date="2014-02" db="EMBL/GenBank/DDBJ databases">
        <authorList>
            <person name="Sears C."/>
            <person name="Carroll K."/>
            <person name="Sack B.R."/>
            <person name="Qadri F."/>
            <person name="Myers L.L."/>
            <person name="Chung G.-T."/>
            <person name="Escheverria P."/>
            <person name="Fraser C.M."/>
            <person name="Sadzewicz L."/>
            <person name="Shefchek K.A."/>
            <person name="Tallon L."/>
            <person name="Das S.P."/>
            <person name="Daugherty S."/>
            <person name="Mongodin E.F."/>
        </authorList>
    </citation>
    <scope>NUCLEOTIDE SEQUENCE [LARGE SCALE GENOMIC DNA]</scope>
    <source>
        <strain evidence="2">3998T(B)3</strain>
    </source>
</reference>
<comment type="caution">
    <text evidence="1">The sequence shown here is derived from an EMBL/GenBank/DDBJ whole genome shotgun (WGS) entry which is preliminary data.</text>
</comment>
<feature type="non-terminal residue" evidence="1">
    <location>
        <position position="33"/>
    </location>
</feature>
<accession>A0A015TZ15</accession>
<dbReference type="EMBL" id="JGDB01000235">
    <property type="protein sequence ID" value="EXY89614.1"/>
    <property type="molecule type" value="Genomic_DNA"/>
</dbReference>
<organism evidence="1 2">
    <name type="scientific">Bacteroides fragilis str. 3998T(B)3</name>
    <dbReference type="NCBI Taxonomy" id="1339316"/>
    <lineage>
        <taxon>Bacteria</taxon>
        <taxon>Pseudomonadati</taxon>
        <taxon>Bacteroidota</taxon>
        <taxon>Bacteroidia</taxon>
        <taxon>Bacteroidales</taxon>
        <taxon>Bacteroidaceae</taxon>
        <taxon>Bacteroides</taxon>
    </lineage>
</organism>
<name>A0A015TZ15_BACFG</name>
<protein>
    <submittedName>
        <fullName evidence="1">Uncharacterized protein</fullName>
    </submittedName>
</protein>
<dbReference type="AlphaFoldDB" id="A0A015TZ15"/>
<evidence type="ECO:0000313" key="1">
    <source>
        <dbReference type="EMBL" id="EXY89614.1"/>
    </source>
</evidence>